<name>A0A4P8ISA0_9BURK</name>
<reference evidence="1 2" key="1">
    <citation type="submission" date="2019-05" db="EMBL/GenBank/DDBJ databases">
        <title>Burkholderia sp. DHOD12, isolated from subtropical forest soil.</title>
        <authorList>
            <person name="Gao Z.-H."/>
            <person name="Qiu L.-H."/>
        </authorList>
    </citation>
    <scope>NUCLEOTIDE SEQUENCE [LARGE SCALE GENOMIC DNA]</scope>
    <source>
        <strain evidence="1 2">DHOD12</strain>
    </source>
</reference>
<evidence type="ECO:0000313" key="2">
    <source>
        <dbReference type="Proteomes" id="UP000298656"/>
    </source>
</evidence>
<dbReference type="RefSeq" id="WP_137333737.1">
    <property type="nucleotide sequence ID" value="NZ_CP040077.1"/>
</dbReference>
<proteinExistence type="predicted"/>
<organism evidence="1 2">
    <name type="scientific">Trinickia violacea</name>
    <dbReference type="NCBI Taxonomy" id="2571746"/>
    <lineage>
        <taxon>Bacteria</taxon>
        <taxon>Pseudomonadati</taxon>
        <taxon>Pseudomonadota</taxon>
        <taxon>Betaproteobacteria</taxon>
        <taxon>Burkholderiales</taxon>
        <taxon>Burkholderiaceae</taxon>
        <taxon>Trinickia</taxon>
    </lineage>
</organism>
<dbReference type="AlphaFoldDB" id="A0A4P8ISA0"/>
<accession>A0A4P8ISA0</accession>
<dbReference type="Proteomes" id="UP000298656">
    <property type="component" value="Chromosome 1"/>
</dbReference>
<dbReference type="KEGG" id="tvl:FAZ95_18305"/>
<evidence type="ECO:0000313" key="1">
    <source>
        <dbReference type="EMBL" id="QCP50927.1"/>
    </source>
</evidence>
<sequence length="104" mass="11669">MFDAEIAATLLNRWIGQSSTTDLETYLDLLREGNLEFFRQSGRVVEAVDGGTFHVESLVFVDGSRTLRVKAPDLAPHWTRWTAVEPPQAFNPDAVESRLPFTSC</sequence>
<gene>
    <name evidence="1" type="ORF">FAZ95_18305</name>
</gene>
<protein>
    <submittedName>
        <fullName evidence="1">Uncharacterized protein</fullName>
    </submittedName>
</protein>
<dbReference type="OrthoDB" id="9019816at2"/>
<keyword evidence="2" id="KW-1185">Reference proteome</keyword>
<dbReference type="EMBL" id="CP040077">
    <property type="protein sequence ID" value="QCP50927.1"/>
    <property type="molecule type" value="Genomic_DNA"/>
</dbReference>